<feature type="transmembrane region" description="Helical" evidence="15">
    <location>
        <begin position="85"/>
        <end position="106"/>
    </location>
</feature>
<evidence type="ECO:0000256" key="2">
    <source>
        <dbReference type="ARBA" id="ARBA00004651"/>
    </source>
</evidence>
<evidence type="ECO:0000256" key="6">
    <source>
        <dbReference type="ARBA" id="ARBA00022989"/>
    </source>
</evidence>
<evidence type="ECO:0000256" key="14">
    <source>
        <dbReference type="ARBA" id="ARBA00023273"/>
    </source>
</evidence>
<dbReference type="PANTHER" id="PTHR22752:SF10">
    <property type="entry name" value="G-PROTEIN COUPLED RECEPTOR 161"/>
    <property type="match status" value="1"/>
</dbReference>
<dbReference type="GO" id="GO:0060170">
    <property type="term" value="C:ciliary membrane"/>
    <property type="evidence" value="ECO:0007669"/>
    <property type="project" value="UniProtKB-SubCell"/>
</dbReference>
<feature type="transmembrane region" description="Helical" evidence="15">
    <location>
        <begin position="43"/>
        <end position="65"/>
    </location>
</feature>
<evidence type="ECO:0000256" key="12">
    <source>
        <dbReference type="ARBA" id="ARBA00023180"/>
    </source>
</evidence>
<keyword evidence="9 15" id="KW-0472">Membrane</keyword>
<dbReference type="PANTHER" id="PTHR22752">
    <property type="entry name" value="G PROTEIN-COUPLED RECEPTOR"/>
    <property type="match status" value="1"/>
</dbReference>
<dbReference type="Pfam" id="PF00001">
    <property type="entry name" value="7tm_1"/>
    <property type="match status" value="1"/>
</dbReference>
<keyword evidence="5 15" id="KW-0812">Transmembrane</keyword>
<feature type="transmembrane region" description="Helical" evidence="15">
    <location>
        <begin position="270"/>
        <end position="290"/>
    </location>
</feature>
<dbReference type="Proteomes" id="UP001152320">
    <property type="component" value="Chromosome 6"/>
</dbReference>
<dbReference type="AlphaFoldDB" id="A0A9Q1C7T2"/>
<proteinExistence type="predicted"/>
<dbReference type="OrthoDB" id="5957871at2759"/>
<keyword evidence="12" id="KW-0325">Glycoprotein</keyword>
<accession>A0A9Q1C7T2</accession>
<name>A0A9Q1C7T2_HOLLE</name>
<evidence type="ECO:0000313" key="18">
    <source>
        <dbReference type="Proteomes" id="UP001152320"/>
    </source>
</evidence>
<keyword evidence="3" id="KW-0217">Developmental protein</keyword>
<keyword evidence="10" id="KW-1015">Disulfide bond</keyword>
<evidence type="ECO:0000256" key="3">
    <source>
        <dbReference type="ARBA" id="ARBA00022473"/>
    </source>
</evidence>
<feature type="transmembrane region" description="Helical" evidence="15">
    <location>
        <begin position="310"/>
        <end position="326"/>
    </location>
</feature>
<evidence type="ECO:0000313" key="17">
    <source>
        <dbReference type="EMBL" id="KAJ8039755.1"/>
    </source>
</evidence>
<dbReference type="InterPro" id="IPR000276">
    <property type="entry name" value="GPCR_Rhodpsn"/>
</dbReference>
<evidence type="ECO:0000256" key="10">
    <source>
        <dbReference type="ARBA" id="ARBA00023157"/>
    </source>
</evidence>
<dbReference type="Gene3D" id="1.20.1070.10">
    <property type="entry name" value="Rhodopsin 7-helix transmembrane proteins"/>
    <property type="match status" value="1"/>
</dbReference>
<dbReference type="SUPFAM" id="SSF81321">
    <property type="entry name" value="Family A G protein-coupled receptor-like"/>
    <property type="match status" value="1"/>
</dbReference>
<keyword evidence="4" id="KW-1003">Cell membrane</keyword>
<evidence type="ECO:0000256" key="5">
    <source>
        <dbReference type="ARBA" id="ARBA00022692"/>
    </source>
</evidence>
<evidence type="ECO:0000256" key="8">
    <source>
        <dbReference type="ARBA" id="ARBA00023069"/>
    </source>
</evidence>
<dbReference type="PRINTS" id="PR00237">
    <property type="entry name" value="GPCRRHODOPSN"/>
</dbReference>
<evidence type="ECO:0000256" key="11">
    <source>
        <dbReference type="ARBA" id="ARBA00023170"/>
    </source>
</evidence>
<comment type="subcellular location">
    <subcellularLocation>
        <location evidence="2">Cell membrane</location>
        <topology evidence="2">Multi-pass membrane protein</topology>
    </subcellularLocation>
    <subcellularLocation>
        <location evidence="1">Cell projection</location>
        <location evidence="1">Cilium membrane</location>
    </subcellularLocation>
</comment>
<sequence length="350" mass="40298">MCVYIYICIYICICICIYIYIYIYKYIYIYIYNSRTLEFVSTIFQIHGLVAVFGTFGNFSAVVLISIYRCIGIVTGSKINVTKRVIAVMLAGGWLSAILTAIPTIFDDYAASIYTPGTHHCSPSWKSSCLQYKVALALTYCITIPSMIICYVLITIKIKRSADLLEKYVKRGRTSFKRDTTLNLEAEGSNTPKEDISPEIKVENQFCEDSSALESKNRLQEVHPKLSISQTIQHKMAQLENVTMENVKSFEKKRFNDSNVKQFRRYDKRVALSGMLLVLTTTVCWTPYFIVHSCSRETTPSHALEVWTMWLGYVNAALDPIIYTVLNPKIRETVRQQHRKLFRIITPWKH</sequence>
<evidence type="ECO:0000256" key="4">
    <source>
        <dbReference type="ARBA" id="ARBA00022475"/>
    </source>
</evidence>
<evidence type="ECO:0000256" key="13">
    <source>
        <dbReference type="ARBA" id="ARBA00023224"/>
    </source>
</evidence>
<gene>
    <name evidence="17" type="ORF">HOLleu_13858</name>
</gene>
<organism evidence="17 18">
    <name type="scientific">Holothuria leucospilota</name>
    <name type="common">Black long sea cucumber</name>
    <name type="synonym">Mertensiothuria leucospilota</name>
    <dbReference type="NCBI Taxonomy" id="206669"/>
    <lineage>
        <taxon>Eukaryota</taxon>
        <taxon>Metazoa</taxon>
        <taxon>Echinodermata</taxon>
        <taxon>Eleutherozoa</taxon>
        <taxon>Echinozoa</taxon>
        <taxon>Holothuroidea</taxon>
        <taxon>Aspidochirotacea</taxon>
        <taxon>Aspidochirotida</taxon>
        <taxon>Holothuriidae</taxon>
        <taxon>Holothuria</taxon>
    </lineage>
</organism>
<keyword evidence="14" id="KW-0966">Cell projection</keyword>
<feature type="transmembrane region" description="Helical" evidence="15">
    <location>
        <begin position="7"/>
        <end position="31"/>
    </location>
</feature>
<evidence type="ECO:0000256" key="7">
    <source>
        <dbReference type="ARBA" id="ARBA00023040"/>
    </source>
</evidence>
<feature type="transmembrane region" description="Helical" evidence="15">
    <location>
        <begin position="134"/>
        <end position="154"/>
    </location>
</feature>
<evidence type="ECO:0000259" key="16">
    <source>
        <dbReference type="PROSITE" id="PS50262"/>
    </source>
</evidence>
<keyword evidence="6 15" id="KW-1133">Transmembrane helix</keyword>
<dbReference type="GO" id="GO:0005768">
    <property type="term" value="C:endosome"/>
    <property type="evidence" value="ECO:0007669"/>
    <property type="project" value="TreeGrafter"/>
</dbReference>
<keyword evidence="18" id="KW-1185">Reference proteome</keyword>
<keyword evidence="11 17" id="KW-0675">Receptor</keyword>
<dbReference type="InterPro" id="IPR017452">
    <property type="entry name" value="GPCR_Rhodpsn_7TM"/>
</dbReference>
<dbReference type="EMBL" id="JAIZAY010000006">
    <property type="protein sequence ID" value="KAJ8039755.1"/>
    <property type="molecule type" value="Genomic_DNA"/>
</dbReference>
<evidence type="ECO:0000256" key="15">
    <source>
        <dbReference type="SAM" id="Phobius"/>
    </source>
</evidence>
<keyword evidence="13" id="KW-0807">Transducer</keyword>
<keyword evidence="8" id="KW-0969">Cilium</keyword>
<evidence type="ECO:0000256" key="9">
    <source>
        <dbReference type="ARBA" id="ARBA00023136"/>
    </source>
</evidence>
<reference evidence="17" key="1">
    <citation type="submission" date="2021-10" db="EMBL/GenBank/DDBJ databases">
        <title>Tropical sea cucumber genome reveals ecological adaptation and Cuvierian tubules defense mechanism.</title>
        <authorList>
            <person name="Chen T."/>
        </authorList>
    </citation>
    <scope>NUCLEOTIDE SEQUENCE</scope>
    <source>
        <strain evidence="17">Nanhai2018</strain>
        <tissue evidence="17">Muscle</tissue>
    </source>
</reference>
<evidence type="ECO:0000256" key="1">
    <source>
        <dbReference type="ARBA" id="ARBA00004309"/>
    </source>
</evidence>
<keyword evidence="7" id="KW-0297">G-protein coupled receptor</keyword>
<comment type="caution">
    <text evidence="17">The sequence shown here is derived from an EMBL/GenBank/DDBJ whole genome shotgun (WGS) entry which is preliminary data.</text>
</comment>
<dbReference type="GO" id="GO:0004930">
    <property type="term" value="F:G protein-coupled receptor activity"/>
    <property type="evidence" value="ECO:0007669"/>
    <property type="project" value="UniProtKB-KW"/>
</dbReference>
<dbReference type="PROSITE" id="PS50262">
    <property type="entry name" value="G_PROTEIN_RECEP_F1_2"/>
    <property type="match status" value="1"/>
</dbReference>
<dbReference type="CDD" id="cd00637">
    <property type="entry name" value="7tm_classA_rhodopsin-like"/>
    <property type="match status" value="1"/>
</dbReference>
<feature type="domain" description="G-protein coupled receptors family 1 profile" evidence="16">
    <location>
        <begin position="62"/>
        <end position="323"/>
    </location>
</feature>
<protein>
    <submittedName>
        <fullName evidence="17">D(4) dopamine receptor</fullName>
    </submittedName>
</protein>